<name>A0AAV3Y2W0_9GAST</name>
<organism evidence="1 2">
    <name type="scientific">Plakobranchus ocellatus</name>
    <dbReference type="NCBI Taxonomy" id="259542"/>
    <lineage>
        <taxon>Eukaryota</taxon>
        <taxon>Metazoa</taxon>
        <taxon>Spiralia</taxon>
        <taxon>Lophotrochozoa</taxon>
        <taxon>Mollusca</taxon>
        <taxon>Gastropoda</taxon>
        <taxon>Heterobranchia</taxon>
        <taxon>Euthyneura</taxon>
        <taxon>Panpulmonata</taxon>
        <taxon>Sacoglossa</taxon>
        <taxon>Placobranchoidea</taxon>
        <taxon>Plakobranchidae</taxon>
        <taxon>Plakobranchus</taxon>
    </lineage>
</organism>
<gene>
    <name evidence="1" type="ORF">PoB_000316800</name>
</gene>
<protein>
    <submittedName>
        <fullName evidence="1">Uncharacterized protein</fullName>
    </submittedName>
</protein>
<dbReference type="AlphaFoldDB" id="A0AAV3Y2W0"/>
<accession>A0AAV3Y2W0</accession>
<dbReference type="EMBL" id="BLXT01000403">
    <property type="protein sequence ID" value="GFN76662.1"/>
    <property type="molecule type" value="Genomic_DNA"/>
</dbReference>
<keyword evidence="2" id="KW-1185">Reference proteome</keyword>
<evidence type="ECO:0000313" key="2">
    <source>
        <dbReference type="Proteomes" id="UP000735302"/>
    </source>
</evidence>
<proteinExistence type="predicted"/>
<reference evidence="1 2" key="1">
    <citation type="journal article" date="2021" name="Elife">
        <title>Chloroplast acquisition without the gene transfer in kleptoplastic sea slugs, Plakobranchus ocellatus.</title>
        <authorList>
            <person name="Maeda T."/>
            <person name="Takahashi S."/>
            <person name="Yoshida T."/>
            <person name="Shimamura S."/>
            <person name="Takaki Y."/>
            <person name="Nagai Y."/>
            <person name="Toyoda A."/>
            <person name="Suzuki Y."/>
            <person name="Arimoto A."/>
            <person name="Ishii H."/>
            <person name="Satoh N."/>
            <person name="Nishiyama T."/>
            <person name="Hasebe M."/>
            <person name="Maruyama T."/>
            <person name="Minagawa J."/>
            <person name="Obokata J."/>
            <person name="Shigenobu S."/>
        </authorList>
    </citation>
    <scope>NUCLEOTIDE SEQUENCE [LARGE SCALE GENOMIC DNA]</scope>
</reference>
<evidence type="ECO:0000313" key="1">
    <source>
        <dbReference type="EMBL" id="GFN76662.1"/>
    </source>
</evidence>
<sequence>MCLFEDKLNALNRLLPTVNRLASETKILWCAYRVSEGQRHWQFIAILTDDTAHDDHSQHQSHQLFTKFVTSEIGRSTHEQGKGSWYVTEWVRHCTSSSNHKKILSSIGGTEDRETILRFIRLFGRGFELCHRRPGLTESLKT</sequence>
<comment type="caution">
    <text evidence="1">The sequence shown here is derived from an EMBL/GenBank/DDBJ whole genome shotgun (WGS) entry which is preliminary data.</text>
</comment>
<dbReference type="Proteomes" id="UP000735302">
    <property type="component" value="Unassembled WGS sequence"/>
</dbReference>